<dbReference type="EMBL" id="JASBNA010000116">
    <property type="protein sequence ID" value="KAK7676459.1"/>
    <property type="molecule type" value="Genomic_DNA"/>
</dbReference>
<dbReference type="Proteomes" id="UP001385951">
    <property type="component" value="Unassembled WGS sequence"/>
</dbReference>
<accession>A0AAW0FCY0</accession>
<reference evidence="1 2" key="1">
    <citation type="submission" date="2022-09" db="EMBL/GenBank/DDBJ databases">
        <authorList>
            <person name="Palmer J.M."/>
        </authorList>
    </citation>
    <scope>NUCLEOTIDE SEQUENCE [LARGE SCALE GENOMIC DNA]</scope>
    <source>
        <strain evidence="1 2">DSM 7382</strain>
    </source>
</reference>
<comment type="caution">
    <text evidence="1">The sequence shown here is derived from an EMBL/GenBank/DDBJ whole genome shotgun (WGS) entry which is preliminary data.</text>
</comment>
<dbReference type="InterPro" id="IPR027417">
    <property type="entry name" value="P-loop_NTPase"/>
</dbReference>
<keyword evidence="2" id="KW-1185">Reference proteome</keyword>
<dbReference type="Gene3D" id="3.40.50.300">
    <property type="entry name" value="P-loop containing nucleotide triphosphate hydrolases"/>
    <property type="match status" value="1"/>
</dbReference>
<proteinExistence type="predicted"/>
<dbReference type="AlphaFoldDB" id="A0AAW0FCY0"/>
<evidence type="ECO:0000313" key="1">
    <source>
        <dbReference type="EMBL" id="KAK7676459.1"/>
    </source>
</evidence>
<evidence type="ECO:0000313" key="2">
    <source>
        <dbReference type="Proteomes" id="UP001385951"/>
    </source>
</evidence>
<protein>
    <submittedName>
        <fullName evidence="1">Uncharacterized protein</fullName>
    </submittedName>
</protein>
<name>A0AAW0FCY0_9APHY</name>
<sequence>MFCIIAVDGTDGQRVIDTSPPIKISLSIATLGCIMNVLATPLTHERGPMSATAEVLETGIKVVDRLAPYACTNCTFIIWHISCVLP</sequence>
<gene>
    <name evidence="1" type="ORF">QCA50_020594</name>
</gene>
<organism evidence="1 2">
    <name type="scientific">Cerrena zonata</name>
    <dbReference type="NCBI Taxonomy" id="2478898"/>
    <lineage>
        <taxon>Eukaryota</taxon>
        <taxon>Fungi</taxon>
        <taxon>Dikarya</taxon>
        <taxon>Basidiomycota</taxon>
        <taxon>Agaricomycotina</taxon>
        <taxon>Agaricomycetes</taxon>
        <taxon>Polyporales</taxon>
        <taxon>Cerrenaceae</taxon>
        <taxon>Cerrena</taxon>
    </lineage>
</organism>